<feature type="compositionally biased region" description="Gly residues" evidence="1">
    <location>
        <begin position="1252"/>
        <end position="1261"/>
    </location>
</feature>
<dbReference type="InterPro" id="IPR001849">
    <property type="entry name" value="PH_domain"/>
</dbReference>
<feature type="region of interest" description="Disordered" evidence="1">
    <location>
        <begin position="1131"/>
        <end position="1180"/>
    </location>
</feature>
<feature type="region of interest" description="Disordered" evidence="1">
    <location>
        <begin position="1031"/>
        <end position="1084"/>
    </location>
</feature>
<feature type="domain" description="PH" evidence="2">
    <location>
        <begin position="99"/>
        <end position="193"/>
    </location>
</feature>
<dbReference type="EMBL" id="CAXAMM010000780">
    <property type="protein sequence ID" value="CAK8988885.1"/>
    <property type="molecule type" value="Genomic_DNA"/>
</dbReference>
<feature type="compositionally biased region" description="Basic and acidic residues" evidence="1">
    <location>
        <begin position="1161"/>
        <end position="1180"/>
    </location>
</feature>
<proteinExistence type="predicted"/>
<dbReference type="PROSITE" id="PS50003">
    <property type="entry name" value="PH_DOMAIN"/>
    <property type="match status" value="2"/>
</dbReference>
<dbReference type="CDD" id="cd00821">
    <property type="entry name" value="PH"/>
    <property type="match status" value="2"/>
</dbReference>
<organism evidence="3 4">
    <name type="scientific">Durusdinium trenchii</name>
    <dbReference type="NCBI Taxonomy" id="1381693"/>
    <lineage>
        <taxon>Eukaryota</taxon>
        <taxon>Sar</taxon>
        <taxon>Alveolata</taxon>
        <taxon>Dinophyceae</taxon>
        <taxon>Suessiales</taxon>
        <taxon>Symbiodiniaceae</taxon>
        <taxon>Durusdinium</taxon>
    </lineage>
</organism>
<comment type="caution">
    <text evidence="3">The sequence shown here is derived from an EMBL/GenBank/DDBJ whole genome shotgun (WGS) entry which is preliminary data.</text>
</comment>
<name>A0ABP0HF82_9DINO</name>
<sequence length="1320" mass="147323">MASEDIVRQETLGILKKKRVEDRFCVLYKDRLDYFTSEEAAKSEQPRGRLALKEVDSIQDNEDGFTLKLTSGQSLALKTSEESKQQWLASLEPLLKVNKAVHSGYLNVERKGKVISPFFALQVDSLERHESKEDFESGKDPRGTQPFAEIERLTARGNRFMIGVKNQTKPLELFVDNQEEFAAWTRAFEDLLKKQLGANFVGGLTPILSSDGGHVSASVSGGTTPRDGVRVLCEGDLLIQKKSKEERRYCILRTDVFEYFLSETEFRAGAAARCRALMEDITAFEVTGELMKVTLGERTLELKALSPEDLRRWTKAWETDPDAPEAQDLSNARPVPATPSMSSPKELPPRKGKLVCHGRFHFRKSEDPEARAVVFALREGCVEIFMDAGADVNEGVPADRIMIEEIQDLEVEDDRFKVRLADNTKFELLSPEGRSIDDWYDELKTVFEEADSANQSVAGSVKDVGDHAEVAELAKSLFKSAKTVNAMLKTDRRVNQQEVKSAQDFFEALKQEGTEELRAATLVEALKKLDLNLTREQIENFALAMDGYGGFSGGITLPNFEKVLKLEEKEFMPLAEEVLEKRRPLQELKSTVRFEPIEVNRNGFISGEGFEKFQNELATKAEPSFARQPPGEMEDDLPGDLLEPSSPSRPARNRAICSGAVEVNGQKRHGVLYPDRLAFFENPEDIVYADPTKSVQVREMQTVKVTSTNSTFEIQDANSSGPLKVKVVQAFETWQSCLAEVLAPTFSKEGRGKTVLWKNMRSPTDTPVRLPKRGIDKPMHHGPLKVVTADGSEETRYFLVYVDRFERFPDAASAFREEEGGVVVMAMDVKAVRVVDKAFIFELRSGNLELRVPEGEDMEIWVATFQLLFHPGNEASQTPSNVDGDARQFINRRSPFLKDGSHAVERGKFDHSQVASEVNDEQFQHWVQTLPEKVVHWGLLGFQHQQRLVVRLTILFKDRLDSWGSATKASLGFKEDSRILMSSIRGVETVSGGLILNLGGKKIGIHVGGNESLHQWSRALLSVLVPNKVDHNLSREMPSPQEQRARSETPRATPRKGRDWIPEVARKSTQSLQHGSGARGAQRHVSVVHRGVSLAMTLQKEQDLKRFAINTHKAAPEVLELLHGKQGKFLPHSHQPGVRHVHSDVAEKPHRSGSAISTRSTSREEGAHKVTGHERQIPSRGRVDHSFAFWKINTEEAVVSRSPRSQSQSDRSIGSRSRSRTPLDEKPITPKIGSDNFQGLRSRESGLSNGHGVCGKVGGAGRQPLQNLQRRAKNQGEPLGKVTDAGREQNGWASEKKAKSSFADKARELNKASMAQTASA</sequence>
<dbReference type="SUPFAM" id="SSF47473">
    <property type="entry name" value="EF-hand"/>
    <property type="match status" value="1"/>
</dbReference>
<keyword evidence="4" id="KW-1185">Reference proteome</keyword>
<feature type="compositionally biased region" description="Low complexity" evidence="1">
    <location>
        <begin position="1200"/>
        <end position="1216"/>
    </location>
</feature>
<dbReference type="SUPFAM" id="SSF50729">
    <property type="entry name" value="PH domain-like"/>
    <property type="match status" value="3"/>
</dbReference>
<feature type="region of interest" description="Disordered" evidence="1">
    <location>
        <begin position="1197"/>
        <end position="1320"/>
    </location>
</feature>
<protein>
    <recommendedName>
        <fullName evidence="2">PH domain-containing protein</fullName>
    </recommendedName>
</protein>
<feature type="region of interest" description="Disordered" evidence="1">
    <location>
        <begin position="623"/>
        <end position="651"/>
    </location>
</feature>
<feature type="compositionally biased region" description="Basic and acidic residues" evidence="1">
    <location>
        <begin position="1056"/>
        <end position="1066"/>
    </location>
</feature>
<feature type="domain" description="PH" evidence="2">
    <location>
        <begin position="8"/>
        <end position="96"/>
    </location>
</feature>
<dbReference type="Gene3D" id="2.30.29.30">
    <property type="entry name" value="Pleckstrin-homology domain (PH domain)/Phosphotyrosine-binding domain (PTB)"/>
    <property type="match status" value="1"/>
</dbReference>
<evidence type="ECO:0000259" key="2">
    <source>
        <dbReference type="PROSITE" id="PS50003"/>
    </source>
</evidence>
<feature type="compositionally biased region" description="Basic and acidic residues" evidence="1">
    <location>
        <begin position="1141"/>
        <end position="1150"/>
    </location>
</feature>
<reference evidence="3 4" key="1">
    <citation type="submission" date="2024-02" db="EMBL/GenBank/DDBJ databases">
        <authorList>
            <person name="Chen Y."/>
            <person name="Shah S."/>
            <person name="Dougan E. K."/>
            <person name="Thang M."/>
            <person name="Chan C."/>
        </authorList>
    </citation>
    <scope>NUCLEOTIDE SEQUENCE [LARGE SCALE GENOMIC DNA]</scope>
</reference>
<feature type="compositionally biased region" description="Basic and acidic residues" evidence="1">
    <location>
        <begin position="1294"/>
        <end position="1310"/>
    </location>
</feature>
<feature type="region of interest" description="Disordered" evidence="1">
    <location>
        <begin position="318"/>
        <end position="351"/>
    </location>
</feature>
<gene>
    <name evidence="3" type="ORF">SCF082_LOCUS1566</name>
</gene>
<dbReference type="SMART" id="SM00233">
    <property type="entry name" value="PH"/>
    <property type="match status" value="6"/>
</dbReference>
<dbReference type="InterPro" id="IPR011992">
    <property type="entry name" value="EF-hand-dom_pair"/>
</dbReference>
<accession>A0ABP0HF82</accession>
<dbReference type="InterPro" id="IPR011993">
    <property type="entry name" value="PH-like_dom_sf"/>
</dbReference>
<dbReference type="Gene3D" id="1.10.238.10">
    <property type="entry name" value="EF-hand"/>
    <property type="match status" value="1"/>
</dbReference>
<evidence type="ECO:0000313" key="4">
    <source>
        <dbReference type="Proteomes" id="UP001642464"/>
    </source>
</evidence>
<dbReference type="Proteomes" id="UP001642464">
    <property type="component" value="Unassembled WGS sequence"/>
</dbReference>
<evidence type="ECO:0000313" key="3">
    <source>
        <dbReference type="EMBL" id="CAK8988885.1"/>
    </source>
</evidence>
<evidence type="ECO:0000256" key="1">
    <source>
        <dbReference type="SAM" id="MobiDB-lite"/>
    </source>
</evidence>